<evidence type="ECO:0000313" key="14">
    <source>
        <dbReference type="Proteomes" id="UP000663864"/>
    </source>
</evidence>
<dbReference type="GO" id="GO:0008312">
    <property type="term" value="F:7S RNA binding"/>
    <property type="evidence" value="ECO:0007669"/>
    <property type="project" value="UniProtKB-UniRule"/>
</dbReference>
<dbReference type="InterPro" id="IPR003210">
    <property type="entry name" value="Signal_recog_particle_SRP14"/>
</dbReference>
<evidence type="ECO:0000313" key="13">
    <source>
        <dbReference type="EMBL" id="CAF3652219.1"/>
    </source>
</evidence>
<dbReference type="Proteomes" id="UP000663864">
    <property type="component" value="Unassembled WGS sequence"/>
</dbReference>
<dbReference type="PANTHER" id="PTHR12013">
    <property type="entry name" value="SIGNAL RECOGNITION PARTICLE 14 KD PROTEIN"/>
    <property type="match status" value="1"/>
</dbReference>
<evidence type="ECO:0000256" key="1">
    <source>
        <dbReference type="ARBA" id="ARBA00004496"/>
    </source>
</evidence>
<dbReference type="Pfam" id="PF02290">
    <property type="entry name" value="SRP14"/>
    <property type="match status" value="1"/>
</dbReference>
<dbReference type="EMBL" id="CAJNOT010000494">
    <property type="protein sequence ID" value="CAF1000851.1"/>
    <property type="molecule type" value="Genomic_DNA"/>
</dbReference>
<dbReference type="AlphaFoldDB" id="A0A814GTN8"/>
<proteinExistence type="inferred from homology"/>
<name>A0A814GTN8_9BILA</name>
<dbReference type="GO" id="GO:0005786">
    <property type="term" value="C:signal recognition particle, endoplasmic reticulum targeting"/>
    <property type="evidence" value="ECO:0007669"/>
    <property type="project" value="UniProtKB-UniRule"/>
</dbReference>
<feature type="compositionally biased region" description="Low complexity" evidence="9">
    <location>
        <begin position="118"/>
        <end position="130"/>
    </location>
</feature>
<keyword evidence="7 8" id="KW-0687">Ribonucleoprotein</keyword>
<dbReference type="EMBL" id="CAJNOL010000458">
    <property type="protein sequence ID" value="CAF1074169.1"/>
    <property type="molecule type" value="Genomic_DNA"/>
</dbReference>
<gene>
    <name evidence="13" type="ORF">JBS370_LOCUS6419</name>
    <name evidence="12" type="ORF">JXQ802_LOCUS17847</name>
    <name evidence="10" type="ORF">PYM288_LOCUS12610</name>
    <name evidence="11" type="ORF">ZHD862_LOCUS12518</name>
</gene>
<comment type="subunit">
    <text evidence="8">Heterodimer with SRP9; binds RNA as heterodimer. Component of a signal recognition particle (SRP) complex that consists of a 7SL RNA molecule of 300 nucleotides and six protein subunits: SRP72, SRP68, SRP54, SRP19, SRP14 and SRP9.</text>
</comment>
<evidence type="ECO:0000256" key="8">
    <source>
        <dbReference type="RuleBase" id="RU368100"/>
    </source>
</evidence>
<dbReference type="EMBL" id="CAJOBD010000353">
    <property type="protein sequence ID" value="CAF3652219.1"/>
    <property type="molecule type" value="Genomic_DNA"/>
</dbReference>
<feature type="compositionally biased region" description="Low complexity" evidence="9">
    <location>
        <begin position="137"/>
        <end position="156"/>
    </location>
</feature>
<keyword evidence="5 8" id="KW-0694">RNA-binding</keyword>
<feature type="region of interest" description="Disordered" evidence="9">
    <location>
        <begin position="113"/>
        <end position="170"/>
    </location>
</feature>
<evidence type="ECO:0000313" key="10">
    <source>
        <dbReference type="EMBL" id="CAF0960712.1"/>
    </source>
</evidence>
<dbReference type="Proteomes" id="UP000663854">
    <property type="component" value="Unassembled WGS sequence"/>
</dbReference>
<keyword evidence="6 8" id="KW-0733">Signal recognition particle</keyword>
<organism evidence="11 14">
    <name type="scientific">Rotaria sordida</name>
    <dbReference type="NCBI Taxonomy" id="392033"/>
    <lineage>
        <taxon>Eukaryota</taxon>
        <taxon>Metazoa</taxon>
        <taxon>Spiralia</taxon>
        <taxon>Gnathifera</taxon>
        <taxon>Rotifera</taxon>
        <taxon>Eurotatoria</taxon>
        <taxon>Bdelloidea</taxon>
        <taxon>Philodinida</taxon>
        <taxon>Philodinidae</taxon>
        <taxon>Rotaria</taxon>
    </lineage>
</organism>
<evidence type="ECO:0000313" key="15">
    <source>
        <dbReference type="Proteomes" id="UP000663870"/>
    </source>
</evidence>
<keyword evidence="15" id="KW-1185">Reference proteome</keyword>
<dbReference type="FunFam" id="3.30.720.10:FF:000003">
    <property type="entry name" value="Signal recognition particle 14"/>
    <property type="match status" value="1"/>
</dbReference>
<feature type="compositionally biased region" description="Polar residues" evidence="9">
    <location>
        <begin position="157"/>
        <end position="170"/>
    </location>
</feature>
<protein>
    <recommendedName>
        <fullName evidence="3 8">Signal recognition particle 14 kDa protein</fullName>
        <shortName evidence="8">SRP14</shortName>
    </recommendedName>
</protein>
<evidence type="ECO:0000256" key="7">
    <source>
        <dbReference type="ARBA" id="ARBA00023274"/>
    </source>
</evidence>
<evidence type="ECO:0000256" key="9">
    <source>
        <dbReference type="SAM" id="MobiDB-lite"/>
    </source>
</evidence>
<dbReference type="Proteomes" id="UP000663870">
    <property type="component" value="Unassembled WGS sequence"/>
</dbReference>
<evidence type="ECO:0000256" key="2">
    <source>
        <dbReference type="ARBA" id="ARBA00010349"/>
    </source>
</evidence>
<dbReference type="Gene3D" id="3.30.720.10">
    <property type="entry name" value="Signal recognition particle alu RNA binding heterodimer, srp9/1"/>
    <property type="match status" value="1"/>
</dbReference>
<dbReference type="EMBL" id="CAJNOH010000236">
    <property type="protein sequence ID" value="CAF0960712.1"/>
    <property type="molecule type" value="Genomic_DNA"/>
</dbReference>
<evidence type="ECO:0000256" key="3">
    <source>
        <dbReference type="ARBA" id="ARBA00017926"/>
    </source>
</evidence>
<dbReference type="GO" id="GO:0030942">
    <property type="term" value="F:endoplasmic reticulum signal peptide binding"/>
    <property type="evidence" value="ECO:0007669"/>
    <property type="project" value="UniProtKB-UniRule"/>
</dbReference>
<comment type="caution">
    <text evidence="11">The sequence shown here is derived from an EMBL/GenBank/DDBJ whole genome shotgun (WGS) entry which is preliminary data.</text>
</comment>
<evidence type="ECO:0000313" key="12">
    <source>
        <dbReference type="EMBL" id="CAF1074169.1"/>
    </source>
</evidence>
<keyword evidence="4 8" id="KW-0963">Cytoplasm</keyword>
<reference evidence="11" key="1">
    <citation type="submission" date="2021-02" db="EMBL/GenBank/DDBJ databases">
        <authorList>
            <person name="Nowell W R."/>
        </authorList>
    </citation>
    <scope>NUCLEOTIDE SEQUENCE</scope>
</reference>
<comment type="similarity">
    <text evidence="2 8">Belongs to the SRP14 family.</text>
</comment>
<dbReference type="Proteomes" id="UP000663836">
    <property type="component" value="Unassembled WGS sequence"/>
</dbReference>
<feature type="region of interest" description="Disordered" evidence="9">
    <location>
        <begin position="34"/>
        <end position="59"/>
    </location>
</feature>
<dbReference type="SUPFAM" id="SSF54762">
    <property type="entry name" value="Signal recognition particle alu RNA binding heterodimer, SRP9/14"/>
    <property type="match status" value="1"/>
</dbReference>
<evidence type="ECO:0000313" key="11">
    <source>
        <dbReference type="EMBL" id="CAF1000851.1"/>
    </source>
</evidence>
<evidence type="ECO:0000256" key="5">
    <source>
        <dbReference type="ARBA" id="ARBA00022884"/>
    </source>
</evidence>
<evidence type="ECO:0000256" key="4">
    <source>
        <dbReference type="ARBA" id="ARBA00022490"/>
    </source>
</evidence>
<dbReference type="InterPro" id="IPR009018">
    <property type="entry name" value="Signal_recog_particle_SRP9/14"/>
</dbReference>
<sequence length="170" mass="18915">MLLENDNFLLELTKLFQQQRVKNSGSLSLIMKRYDGRTKPKPKLTKKQRLEQKSSSISHPTTHETVVEYKCLVRAVYGSKKLSTIVSSKDINRFQLAYANLLKANMDTLKKKAKENKTTGQTSTNTNSNTPLSPRMTTATTTTATTIASSSSSSASNQQKKTPTTPAKRK</sequence>
<accession>A0A814GTN8</accession>
<comment type="function">
    <text evidence="8">Component of the signal recognition particle (SRP) complex, a ribonucleoprotein complex that mediates the cotranslational targeting of secretory and membrane proteins to the endoplasmic reticulum (ER). SRP9 together with SRP14 and the Alu portion of the SRP RNA, constitutes the elongation arrest domain of SRP. The complex of SRP9 and SRP14 is required for SRP RNA binding.</text>
</comment>
<evidence type="ECO:0000256" key="6">
    <source>
        <dbReference type="ARBA" id="ARBA00023135"/>
    </source>
</evidence>
<comment type="subcellular location">
    <subcellularLocation>
        <location evidence="1 8">Cytoplasm</location>
    </subcellularLocation>
</comment>
<dbReference type="GO" id="GO:0006614">
    <property type="term" value="P:SRP-dependent cotranslational protein targeting to membrane"/>
    <property type="evidence" value="ECO:0007669"/>
    <property type="project" value="UniProtKB-UniRule"/>
</dbReference>